<accession>A0ABP0IJT3</accession>
<organism evidence="2 3">
    <name type="scientific">Durusdinium trenchii</name>
    <dbReference type="NCBI Taxonomy" id="1381693"/>
    <lineage>
        <taxon>Eukaryota</taxon>
        <taxon>Sar</taxon>
        <taxon>Alveolata</taxon>
        <taxon>Dinophyceae</taxon>
        <taxon>Suessiales</taxon>
        <taxon>Symbiodiniaceae</taxon>
        <taxon>Durusdinium</taxon>
    </lineage>
</organism>
<dbReference type="Proteomes" id="UP001642484">
    <property type="component" value="Unassembled WGS sequence"/>
</dbReference>
<evidence type="ECO:0000313" key="3">
    <source>
        <dbReference type="Proteomes" id="UP001642484"/>
    </source>
</evidence>
<protein>
    <submittedName>
        <fullName evidence="2">Uncharacterized protein</fullName>
    </submittedName>
</protein>
<gene>
    <name evidence="2" type="ORF">CCMP2556_LOCUS7050</name>
</gene>
<comment type="caution">
    <text evidence="2">The sequence shown here is derived from an EMBL/GenBank/DDBJ whole genome shotgun (WGS) entry which is preliminary data.</text>
</comment>
<sequence length="462" mass="51194">MVLRGLAAPAVVGALAVDTAETFSIHHKSLDGRHAPLPGDPSQEHRGQFPVKINELFLKAFYAPSAWRKMTETTQQHIVRRDQLRVSEARGGPTGGVPDHIRAMMLLLFAGLDDKEQPNVVPSCGNDYDVKNISHVLSGKSKLHIRLLRRRDPRHLMELAEALAAAIQNKTRKNSFPFKAHGEMSLGGLAPRAGRTEESKVREFGRGLFYHATDGNLTHILITQMGDLYFAGEGDKYEATVASMEKGIHLKGSMPTRPDGQCLHGEPTMAAGSPDVIQLNKATKILKENADAKRKFKASSLKLDGLRLRGLQLREHRAAEVTMWLHAWPHSQGMKDGKEAPIYSEESVQVRTGCRGDAGHTYYEDDGDTYAQWVDTSQMLADVLTNLGCERKPFLRALRLPTEEAQHKNLLTRTLTHADGRARKLKKKPGESASPPRTGPFAQKGKAPSLCRAIARFWIYCV</sequence>
<dbReference type="EMBL" id="CAXAMN010003102">
    <property type="protein sequence ID" value="CAK9002870.1"/>
    <property type="molecule type" value="Genomic_DNA"/>
</dbReference>
<evidence type="ECO:0000256" key="1">
    <source>
        <dbReference type="SAM" id="MobiDB-lite"/>
    </source>
</evidence>
<feature type="region of interest" description="Disordered" evidence="1">
    <location>
        <begin position="419"/>
        <end position="445"/>
    </location>
</feature>
<keyword evidence="3" id="KW-1185">Reference proteome</keyword>
<name>A0ABP0IJT3_9DINO</name>
<proteinExistence type="predicted"/>
<reference evidence="2 3" key="1">
    <citation type="submission" date="2024-02" db="EMBL/GenBank/DDBJ databases">
        <authorList>
            <person name="Chen Y."/>
            <person name="Shah S."/>
            <person name="Dougan E. K."/>
            <person name="Thang M."/>
            <person name="Chan C."/>
        </authorList>
    </citation>
    <scope>NUCLEOTIDE SEQUENCE [LARGE SCALE GENOMIC DNA]</scope>
</reference>
<evidence type="ECO:0000313" key="2">
    <source>
        <dbReference type="EMBL" id="CAK9002870.1"/>
    </source>
</evidence>